<sequence length="1275" mass="140380">MSGLLVQCPRCQQWCEKKNDGHRSVCAPCSTMLRRVYQFCWACRREWPHQGVTRGNSCTLPGGYCLSQSGHLESFPSTPVMSSLKNEDLLSDVEPLPGSAPPSPPHSANASLLTPSQSNWPLPSTSHYPAYLAHSWPSSPLPALASSNQVTARLYASLQRSRELEVKGLSVSGSLLENIERPRQVTFNLSSPDLCNERVTQLHLTPVLPLSFSKQLGECREAASSSPAPPPACLSPDVDDTALGRPMKGGEGGQGLELGQLADEMSFNLQARADDTCATVLNGRRHILDMENVRSHLQTMLRPTHDSTEPDRGSTILSSCILSERLRQDNESFESDNTAHLISAPMLADLSPPLSLSGLEELFPRYSRLRPDSAPLSAETQVLRDSLERERARRKHHEKQIQVLQNKALQLQQQLALAVSGDRKKDIMIEQLDKTLAKEQKEAAEEAQVKQQEVLLSFEQSLSQAAEALDREQKRTEEQRVSNRQLEQQLSELSEQQQEQRQQREQAQGEVEQLQLQAQEAQASLAQHREAWAGRERELQERLTLQDSELDREKSNRERETHQLQETQRELLEARFESQCSQLEVEFKLSVEQQVTERLAALQEDNAKTTASLREQHRKQLLDLSARHERELSAQLAQFKAELEEREERLRKLKEEYRKRVSMKQEEVVHLEASRRNLEAQRTELVTRLQGLMRSHWAEALRLLTLQGQMDEAASPSFLCERGTPPWSASDGDTGSRAWELPLRLKEGSSEASPESRPMSDVPQAIALQLSRERGEVREDLSSQDSSPSCPPAQPRAPEHDVSILLNHSHTFRPLEPLLDDTAVTVLGSCEMEELSAKALSGAEDRGYAMERGRSRERGYSSDRERREGGHSSEREENSGYGVHRSGMGHSGYSSSTDREVPRGYGAGGDRDRGHRAGVRGYGTARESASLPLTRRAGQRGEQVGVDRERGFPVGREEYRLGRGRMGARGHAWEVQEREAGGPMASQSLNASGTESIRDASYSSTVVSQAKTGFSRGLEGFGLGKSITPTHGLGRLGDAQGDLGTTRRPLGPTTQAKSPGSEGEDRQSELQYYITMLLDRSPGDPVDPSALDVGQPPAGQSSSGAKTGLGASWDSEQPKGPAAGRGPSSFQPTSSAATKTKLHPAALSPQMLSQLSRLLSQYRSQPDRAAPSLEELLACVLSGQANSSPQGPGDGLGDGPVHRNLDQKLSQASKKEQTAVPAPDRRSHPSRPAGGDRTQSQAPKGGESLNGGDPVPTICSRVWGWSQSKTGHQDR</sequence>
<dbReference type="GO" id="GO:1902017">
    <property type="term" value="P:regulation of cilium assembly"/>
    <property type="evidence" value="ECO:0007669"/>
    <property type="project" value="InterPro"/>
</dbReference>
<evidence type="ECO:0000313" key="3">
    <source>
        <dbReference type="Proteomes" id="UP001152622"/>
    </source>
</evidence>
<feature type="compositionally biased region" description="Basic and acidic residues" evidence="1">
    <location>
        <begin position="549"/>
        <end position="562"/>
    </location>
</feature>
<feature type="region of interest" description="Disordered" evidence="1">
    <location>
        <begin position="848"/>
        <end position="917"/>
    </location>
</feature>
<comment type="caution">
    <text evidence="2">The sequence shown here is derived from an EMBL/GenBank/DDBJ whole genome shotgun (WGS) entry which is preliminary data.</text>
</comment>
<dbReference type="CDD" id="cd20336">
    <property type="entry name" value="Rcat_RBR"/>
    <property type="match status" value="1"/>
</dbReference>
<dbReference type="GO" id="GO:1902410">
    <property type="term" value="P:mitotic cytokinetic process"/>
    <property type="evidence" value="ECO:0007669"/>
    <property type="project" value="TreeGrafter"/>
</dbReference>
<feature type="region of interest" description="Disordered" evidence="1">
    <location>
        <begin position="91"/>
        <end position="114"/>
    </location>
</feature>
<feature type="region of interest" description="Disordered" evidence="1">
    <location>
        <begin position="976"/>
        <end position="996"/>
    </location>
</feature>
<feature type="region of interest" description="Disordered" evidence="1">
    <location>
        <begin position="467"/>
        <end position="515"/>
    </location>
</feature>
<keyword evidence="3" id="KW-1185">Reference proteome</keyword>
<feature type="region of interest" description="Disordered" evidence="1">
    <location>
        <begin position="773"/>
        <end position="798"/>
    </location>
</feature>
<dbReference type="PANTHER" id="PTHR34439">
    <property type="entry name" value="CENTROBIN"/>
    <property type="match status" value="1"/>
</dbReference>
<feature type="compositionally biased region" description="Polar residues" evidence="1">
    <location>
        <begin position="1265"/>
        <end position="1275"/>
    </location>
</feature>
<dbReference type="GO" id="GO:0005813">
    <property type="term" value="C:centrosome"/>
    <property type="evidence" value="ECO:0007669"/>
    <property type="project" value="TreeGrafter"/>
</dbReference>
<feature type="compositionally biased region" description="Basic and acidic residues" evidence="1">
    <location>
        <begin position="468"/>
        <end position="481"/>
    </location>
</feature>
<organism evidence="2 3">
    <name type="scientific">Synaphobranchus kaupii</name>
    <name type="common">Kaup's arrowtooth eel</name>
    <dbReference type="NCBI Taxonomy" id="118154"/>
    <lineage>
        <taxon>Eukaryota</taxon>
        <taxon>Metazoa</taxon>
        <taxon>Chordata</taxon>
        <taxon>Craniata</taxon>
        <taxon>Vertebrata</taxon>
        <taxon>Euteleostomi</taxon>
        <taxon>Actinopterygii</taxon>
        <taxon>Neopterygii</taxon>
        <taxon>Teleostei</taxon>
        <taxon>Anguilliformes</taxon>
        <taxon>Synaphobranchidae</taxon>
        <taxon>Synaphobranchus</taxon>
    </lineage>
</organism>
<dbReference type="GO" id="GO:0005814">
    <property type="term" value="C:centriole"/>
    <property type="evidence" value="ECO:0007669"/>
    <property type="project" value="TreeGrafter"/>
</dbReference>
<dbReference type="Proteomes" id="UP001152622">
    <property type="component" value="Chromosome 18"/>
</dbReference>
<feature type="region of interest" description="Disordered" evidence="1">
    <location>
        <begin position="543"/>
        <end position="562"/>
    </location>
</feature>
<feature type="region of interest" description="Disordered" evidence="1">
    <location>
        <begin position="1183"/>
        <end position="1275"/>
    </location>
</feature>
<evidence type="ECO:0000313" key="2">
    <source>
        <dbReference type="EMBL" id="KAJ8338155.1"/>
    </source>
</evidence>
<dbReference type="EMBL" id="JAINUF010000018">
    <property type="protein sequence ID" value="KAJ8338155.1"/>
    <property type="molecule type" value="Genomic_DNA"/>
</dbReference>
<dbReference type="PANTHER" id="PTHR34439:SF1">
    <property type="entry name" value="CENTROBIN"/>
    <property type="match status" value="1"/>
</dbReference>
<feature type="region of interest" description="Disordered" evidence="1">
    <location>
        <begin position="717"/>
        <end position="736"/>
    </location>
</feature>
<dbReference type="GO" id="GO:0051299">
    <property type="term" value="P:centrosome separation"/>
    <property type="evidence" value="ECO:0007669"/>
    <property type="project" value="TreeGrafter"/>
</dbReference>
<feature type="compositionally biased region" description="Basic and acidic residues" evidence="1">
    <location>
        <begin position="1213"/>
        <end position="1227"/>
    </location>
</feature>
<evidence type="ECO:0000256" key="1">
    <source>
        <dbReference type="SAM" id="MobiDB-lite"/>
    </source>
</evidence>
<dbReference type="OrthoDB" id="8190486at2759"/>
<feature type="compositionally biased region" description="Low complexity" evidence="1">
    <location>
        <begin position="482"/>
        <end position="515"/>
    </location>
</feature>
<dbReference type="AlphaFoldDB" id="A0A9Q1EG58"/>
<dbReference type="GO" id="GO:0007099">
    <property type="term" value="P:centriole replication"/>
    <property type="evidence" value="ECO:0007669"/>
    <property type="project" value="InterPro"/>
</dbReference>
<dbReference type="InterPro" id="IPR038923">
    <property type="entry name" value="Centrobin"/>
</dbReference>
<feature type="compositionally biased region" description="Polar residues" evidence="1">
    <location>
        <begin position="985"/>
        <end position="996"/>
    </location>
</feature>
<accession>A0A9Q1EG58</accession>
<name>A0A9Q1EG58_SYNKA</name>
<gene>
    <name evidence="2" type="ORF">SKAU_G00371210</name>
</gene>
<feature type="compositionally biased region" description="Polar residues" evidence="1">
    <location>
        <begin position="1128"/>
        <end position="1138"/>
    </location>
</feature>
<feature type="region of interest" description="Disordered" evidence="1">
    <location>
        <begin position="1028"/>
        <end position="1149"/>
    </location>
</feature>
<feature type="compositionally biased region" description="Basic and acidic residues" evidence="1">
    <location>
        <begin position="848"/>
        <end position="878"/>
    </location>
</feature>
<proteinExistence type="predicted"/>
<protein>
    <submittedName>
        <fullName evidence="2">Uncharacterized protein</fullName>
    </submittedName>
</protein>
<reference evidence="2" key="1">
    <citation type="journal article" date="2023" name="Science">
        <title>Genome structures resolve the early diversification of teleost fishes.</title>
        <authorList>
            <person name="Parey E."/>
            <person name="Louis A."/>
            <person name="Montfort J."/>
            <person name="Bouchez O."/>
            <person name="Roques C."/>
            <person name="Iampietro C."/>
            <person name="Lluch J."/>
            <person name="Castinel A."/>
            <person name="Donnadieu C."/>
            <person name="Desvignes T."/>
            <person name="Floi Bucao C."/>
            <person name="Jouanno E."/>
            <person name="Wen M."/>
            <person name="Mejri S."/>
            <person name="Dirks R."/>
            <person name="Jansen H."/>
            <person name="Henkel C."/>
            <person name="Chen W.J."/>
            <person name="Zahm M."/>
            <person name="Cabau C."/>
            <person name="Klopp C."/>
            <person name="Thompson A.W."/>
            <person name="Robinson-Rechavi M."/>
            <person name="Braasch I."/>
            <person name="Lecointre G."/>
            <person name="Bobe J."/>
            <person name="Postlethwait J.H."/>
            <person name="Berthelot C."/>
            <person name="Roest Crollius H."/>
            <person name="Guiguen Y."/>
        </authorList>
    </citation>
    <scope>NUCLEOTIDE SEQUENCE</scope>
    <source>
        <strain evidence="2">WJC10195</strain>
    </source>
</reference>